<accession>A0A9D6Z617</accession>
<name>A0A9D6Z617_9BACT</name>
<organism evidence="1 2">
    <name type="scientific">Desulfomonile tiedjei</name>
    <dbReference type="NCBI Taxonomy" id="2358"/>
    <lineage>
        <taxon>Bacteria</taxon>
        <taxon>Pseudomonadati</taxon>
        <taxon>Thermodesulfobacteriota</taxon>
        <taxon>Desulfomonilia</taxon>
        <taxon>Desulfomonilales</taxon>
        <taxon>Desulfomonilaceae</taxon>
        <taxon>Desulfomonile</taxon>
    </lineage>
</organism>
<dbReference type="AlphaFoldDB" id="A0A9D6Z617"/>
<protein>
    <submittedName>
        <fullName evidence="1">Uncharacterized protein</fullName>
    </submittedName>
</protein>
<dbReference type="Proteomes" id="UP000807825">
    <property type="component" value="Unassembled WGS sequence"/>
</dbReference>
<reference evidence="1" key="1">
    <citation type="submission" date="2020-07" db="EMBL/GenBank/DDBJ databases">
        <title>Huge and variable diversity of episymbiotic CPR bacteria and DPANN archaea in groundwater ecosystems.</title>
        <authorList>
            <person name="He C.Y."/>
            <person name="Keren R."/>
            <person name="Whittaker M."/>
            <person name="Farag I.F."/>
            <person name="Doudna J."/>
            <person name="Cate J.H.D."/>
            <person name="Banfield J.F."/>
        </authorList>
    </citation>
    <scope>NUCLEOTIDE SEQUENCE</scope>
    <source>
        <strain evidence="1">NC_groundwater_1664_Pr3_B-0.1um_52_9</strain>
    </source>
</reference>
<evidence type="ECO:0000313" key="1">
    <source>
        <dbReference type="EMBL" id="MBI5252734.1"/>
    </source>
</evidence>
<comment type="caution">
    <text evidence="1">The sequence shown here is derived from an EMBL/GenBank/DDBJ whole genome shotgun (WGS) entry which is preliminary data.</text>
</comment>
<proteinExistence type="predicted"/>
<evidence type="ECO:0000313" key="2">
    <source>
        <dbReference type="Proteomes" id="UP000807825"/>
    </source>
</evidence>
<dbReference type="EMBL" id="JACRDE010000645">
    <property type="protein sequence ID" value="MBI5252734.1"/>
    <property type="molecule type" value="Genomic_DNA"/>
</dbReference>
<gene>
    <name evidence="1" type="ORF">HY912_24830</name>
</gene>
<sequence>MGKLYQQFLGSKPGITVEIVDDSSSPFLVRTGTGFEFFVSTEDFRNYYKDQGSPTPPRWRHLITDAHSGMVDAQKMAQVMEIIHSFEETLQDFDKARSVVRKLIEFIEDNPSAHPDELLLKLEESGWGRDGLAGNDVQQLINVPAQIRQLLQNEECAELQVTELPEAATTLEFSQAEPGTAKKAAAGEKKQLQKTPVKSRVVGMKNVIMAVDGDILQIEIDLSKEFGPSKSGKTTIIASTEGNKSVPGRPEKIGLNVYRQEAKKSAKGRKKSFKNVEMELKDRILSITLDLSKEFGPSKSGKTIIIASSEGNQLVYGSEEKIGLNVYRKIE</sequence>